<reference evidence="2 3" key="1">
    <citation type="journal article" date="2019" name="Nat. Microbiol.">
        <title>Mediterranean grassland soil C-N compound turnover is dependent on rainfall and depth, and is mediated by genomically divergent microorganisms.</title>
        <authorList>
            <person name="Diamond S."/>
            <person name="Andeer P.F."/>
            <person name="Li Z."/>
            <person name="Crits-Christoph A."/>
            <person name="Burstein D."/>
            <person name="Anantharaman K."/>
            <person name="Lane K.R."/>
            <person name="Thomas B.C."/>
            <person name="Pan C."/>
            <person name="Northen T.R."/>
            <person name="Banfield J.F."/>
        </authorList>
    </citation>
    <scope>NUCLEOTIDE SEQUENCE [LARGE SCALE GENOMIC DNA]</scope>
    <source>
        <strain evidence="2">WS_3</strain>
    </source>
</reference>
<evidence type="ECO:0000313" key="2">
    <source>
        <dbReference type="EMBL" id="TMQ50881.1"/>
    </source>
</evidence>
<dbReference type="CDD" id="cd00093">
    <property type="entry name" value="HTH_XRE"/>
    <property type="match status" value="1"/>
</dbReference>
<dbReference type="InterPro" id="IPR001387">
    <property type="entry name" value="Cro/C1-type_HTH"/>
</dbReference>
<dbReference type="SUPFAM" id="SSF47413">
    <property type="entry name" value="lambda repressor-like DNA-binding domains"/>
    <property type="match status" value="1"/>
</dbReference>
<dbReference type="Pfam" id="PF01381">
    <property type="entry name" value="HTH_3"/>
    <property type="match status" value="1"/>
</dbReference>
<organism evidence="2 3">
    <name type="scientific">Eiseniibacteriota bacterium</name>
    <dbReference type="NCBI Taxonomy" id="2212470"/>
    <lineage>
        <taxon>Bacteria</taxon>
        <taxon>Candidatus Eiseniibacteriota</taxon>
    </lineage>
</organism>
<dbReference type="Gene3D" id="1.10.260.40">
    <property type="entry name" value="lambda repressor-like DNA-binding domains"/>
    <property type="match status" value="1"/>
</dbReference>
<gene>
    <name evidence="2" type="ORF">E6K73_07010</name>
</gene>
<name>A0A538SHM9_UNCEI</name>
<proteinExistence type="predicted"/>
<dbReference type="Proteomes" id="UP000320184">
    <property type="component" value="Unassembled WGS sequence"/>
</dbReference>
<evidence type="ECO:0000259" key="1">
    <source>
        <dbReference type="PROSITE" id="PS50943"/>
    </source>
</evidence>
<feature type="domain" description="HTH cro/C1-type" evidence="1">
    <location>
        <begin position="2"/>
        <end position="36"/>
    </location>
</feature>
<evidence type="ECO:0000313" key="3">
    <source>
        <dbReference type="Proteomes" id="UP000320184"/>
    </source>
</evidence>
<dbReference type="AlphaFoldDB" id="A0A538SHM9"/>
<dbReference type="EMBL" id="VBOT01000088">
    <property type="protein sequence ID" value="TMQ50881.1"/>
    <property type="molecule type" value="Genomic_DNA"/>
</dbReference>
<dbReference type="GO" id="GO:0003677">
    <property type="term" value="F:DNA binding"/>
    <property type="evidence" value="ECO:0007669"/>
    <property type="project" value="InterPro"/>
</dbReference>
<accession>A0A538SHM9</accession>
<dbReference type="PROSITE" id="PS50943">
    <property type="entry name" value="HTH_CROC1"/>
    <property type="match status" value="1"/>
</dbReference>
<protein>
    <submittedName>
        <fullName evidence="2">Helix-turn-helix transcriptional regulator</fullName>
    </submittedName>
</protein>
<sequence length="68" mass="7498">MARLRLGLTQKELARRAGVDVRTVRNAETGKHMPSALSTRRLRAILGDYSQPSLDRASQPKLVVPATD</sequence>
<dbReference type="InterPro" id="IPR010982">
    <property type="entry name" value="Lambda_DNA-bd_dom_sf"/>
</dbReference>
<comment type="caution">
    <text evidence="2">The sequence shown here is derived from an EMBL/GenBank/DDBJ whole genome shotgun (WGS) entry which is preliminary data.</text>
</comment>